<evidence type="ECO:0000256" key="2">
    <source>
        <dbReference type="ARBA" id="ARBA00004613"/>
    </source>
</evidence>
<dbReference type="GO" id="GO:0005576">
    <property type="term" value="C:extracellular region"/>
    <property type="evidence" value="ECO:0007669"/>
    <property type="project" value="UniProtKB-SubCell"/>
</dbReference>
<evidence type="ECO:0000313" key="7">
    <source>
        <dbReference type="EMBL" id="KAF2221728.1"/>
    </source>
</evidence>
<feature type="chain" id="PRO_5025377413" evidence="5">
    <location>
        <begin position="20"/>
        <end position="242"/>
    </location>
</feature>
<dbReference type="InterPro" id="IPR005103">
    <property type="entry name" value="AA9_LPMO"/>
</dbReference>
<dbReference type="InterPro" id="IPR049892">
    <property type="entry name" value="AA9"/>
</dbReference>
<dbReference type="AlphaFoldDB" id="A0A6A6G851"/>
<evidence type="ECO:0000256" key="4">
    <source>
        <dbReference type="ARBA" id="ARBA00023157"/>
    </source>
</evidence>
<dbReference type="Pfam" id="PF03443">
    <property type="entry name" value="AA9"/>
    <property type="match status" value="1"/>
</dbReference>
<keyword evidence="5" id="KW-0732">Signal</keyword>
<keyword evidence="4" id="KW-1015">Disulfide bond</keyword>
<feature type="domain" description="Auxiliary Activity family 9 catalytic" evidence="6">
    <location>
        <begin position="20"/>
        <end position="235"/>
    </location>
</feature>
<name>A0A6A6G851_9PEZI</name>
<evidence type="ECO:0000313" key="8">
    <source>
        <dbReference type="Proteomes" id="UP000799538"/>
    </source>
</evidence>
<feature type="signal peptide" evidence="5">
    <location>
        <begin position="1"/>
        <end position="19"/>
    </location>
</feature>
<evidence type="ECO:0000259" key="6">
    <source>
        <dbReference type="Pfam" id="PF03443"/>
    </source>
</evidence>
<feature type="non-terminal residue" evidence="7">
    <location>
        <position position="242"/>
    </location>
</feature>
<protein>
    <submittedName>
        <fullName evidence="7">Glycoside hydrolase</fullName>
    </submittedName>
</protein>
<keyword evidence="8" id="KW-1185">Reference proteome</keyword>
<dbReference type="PANTHER" id="PTHR33353:SF34">
    <property type="entry name" value="ENDO-BETA-1,4-GLUCANASE D"/>
    <property type="match status" value="1"/>
</dbReference>
<reference evidence="8" key="1">
    <citation type="journal article" date="2020" name="Stud. Mycol.">
        <title>101 Dothideomycetes genomes: A test case for predicting lifestyles and emergence of pathogens.</title>
        <authorList>
            <person name="Haridas S."/>
            <person name="Albert R."/>
            <person name="Binder M."/>
            <person name="Bloem J."/>
            <person name="LaButti K."/>
            <person name="Salamov A."/>
            <person name="Andreopoulos B."/>
            <person name="Baker S."/>
            <person name="Barry K."/>
            <person name="Bills G."/>
            <person name="Bluhm B."/>
            <person name="Cannon C."/>
            <person name="Castanera R."/>
            <person name="Culley D."/>
            <person name="Daum C."/>
            <person name="Ezra D."/>
            <person name="Gonzalez J."/>
            <person name="Henrissat B."/>
            <person name="Kuo A."/>
            <person name="Liang C."/>
            <person name="Lipzen A."/>
            <person name="Lutzoni F."/>
            <person name="Magnuson J."/>
            <person name="Mondo S."/>
            <person name="Nolan M."/>
            <person name="Ohm R."/>
            <person name="Pangilinan J."/>
            <person name="Park H.-J."/>
            <person name="Ramirez L."/>
            <person name="Alfaro M."/>
            <person name="Sun H."/>
            <person name="Tritt A."/>
            <person name="Yoshinaga Y."/>
            <person name="Zwiers L.-H."/>
            <person name="Turgeon B."/>
            <person name="Goodwin S."/>
            <person name="Spatafora J."/>
            <person name="Crous P."/>
            <person name="Grigoriev I."/>
        </authorList>
    </citation>
    <scope>NUCLEOTIDE SEQUENCE [LARGE SCALE GENOMIC DNA]</scope>
    <source>
        <strain evidence="8">CECT 20119</strain>
    </source>
</reference>
<dbReference type="CDD" id="cd21175">
    <property type="entry name" value="LPMO_AA9"/>
    <property type="match status" value="1"/>
</dbReference>
<evidence type="ECO:0000256" key="3">
    <source>
        <dbReference type="ARBA" id="ARBA00022525"/>
    </source>
</evidence>
<accession>A0A6A6G851</accession>
<comment type="subcellular location">
    <subcellularLocation>
        <location evidence="2">Secreted</location>
    </subcellularLocation>
</comment>
<gene>
    <name evidence="7" type="ORF">BDZ85DRAFT_200848</name>
</gene>
<evidence type="ECO:0000256" key="5">
    <source>
        <dbReference type="SAM" id="SignalP"/>
    </source>
</evidence>
<evidence type="ECO:0000256" key="1">
    <source>
        <dbReference type="ARBA" id="ARBA00001973"/>
    </source>
</evidence>
<dbReference type="OrthoDB" id="4849160at2759"/>
<sequence length="242" mass="25821">MHATQALAALAALVPFASAHWRMTNITANGQLYQAANPYTTRPRASVNWKADNGNFGFVNITSSIDIACHINAQAATQSIPVDAGATLTAGWGIGYNHPEGVYMNYMARCPGNCSEADLNTLSFFKISEEGLLPNPNVTSKNLYWSTGRLGVAGGMRDITLPSNLQAGNYILRTEIIALHFARDPNGAQFYPTCVNLAVSGSGTANPSGVPATQIYKVDEPGVLVNVYYPKPTNYKPPGPAI</sequence>
<keyword evidence="3" id="KW-0964">Secreted</keyword>
<dbReference type="PANTHER" id="PTHR33353">
    <property type="entry name" value="PUTATIVE (AFU_ORTHOLOGUE AFUA_1G12560)-RELATED"/>
    <property type="match status" value="1"/>
</dbReference>
<dbReference type="EMBL" id="ML992509">
    <property type="protein sequence ID" value="KAF2221728.1"/>
    <property type="molecule type" value="Genomic_DNA"/>
</dbReference>
<dbReference type="GO" id="GO:0016787">
    <property type="term" value="F:hydrolase activity"/>
    <property type="evidence" value="ECO:0007669"/>
    <property type="project" value="UniProtKB-KW"/>
</dbReference>
<keyword evidence="7" id="KW-0378">Hydrolase</keyword>
<dbReference type="Proteomes" id="UP000799538">
    <property type="component" value="Unassembled WGS sequence"/>
</dbReference>
<proteinExistence type="predicted"/>
<dbReference type="Gene3D" id="2.70.50.70">
    <property type="match status" value="1"/>
</dbReference>
<comment type="cofactor">
    <cofactor evidence="1">
        <name>Cu(2+)</name>
        <dbReference type="ChEBI" id="CHEBI:29036"/>
    </cofactor>
</comment>
<organism evidence="7 8">
    <name type="scientific">Elsinoe ampelina</name>
    <dbReference type="NCBI Taxonomy" id="302913"/>
    <lineage>
        <taxon>Eukaryota</taxon>
        <taxon>Fungi</taxon>
        <taxon>Dikarya</taxon>
        <taxon>Ascomycota</taxon>
        <taxon>Pezizomycotina</taxon>
        <taxon>Dothideomycetes</taxon>
        <taxon>Dothideomycetidae</taxon>
        <taxon>Myriangiales</taxon>
        <taxon>Elsinoaceae</taxon>
        <taxon>Elsinoe</taxon>
    </lineage>
</organism>